<evidence type="ECO:0000313" key="1">
    <source>
        <dbReference type="EMBL" id="MEA5390530.1"/>
    </source>
</evidence>
<dbReference type="Proteomes" id="UP001304461">
    <property type="component" value="Unassembled WGS sequence"/>
</dbReference>
<dbReference type="PANTHER" id="PTHR34796">
    <property type="entry name" value="EXPRESSED PROTEIN"/>
    <property type="match status" value="1"/>
</dbReference>
<protein>
    <submittedName>
        <fullName evidence="1">DUF309 domain-containing protein</fullName>
    </submittedName>
</protein>
<organism evidence="1 2">
    <name type="scientific">Cyanobium gracile UHCC 0139</name>
    <dbReference type="NCBI Taxonomy" id="3110308"/>
    <lineage>
        <taxon>Bacteria</taxon>
        <taxon>Bacillati</taxon>
        <taxon>Cyanobacteriota</taxon>
        <taxon>Cyanophyceae</taxon>
        <taxon>Synechococcales</taxon>
        <taxon>Prochlorococcaceae</taxon>
        <taxon>Cyanobium</taxon>
    </lineage>
</organism>
<gene>
    <name evidence="1" type="ORF">VB738_04555</name>
</gene>
<sequence>MSPGAPSADEETLLQADPRLRQAIEHFNTAEWYACHDGFEELWHETQGPMRPVLQGLLQIAVAELHLERDNRRGATVLMGEGLGRLRGCDDVALGLALGPVRLLAARRLEALQQQADLSVLPLPRLEVARGTGTAPVH</sequence>
<dbReference type="RefSeq" id="WP_323304625.1">
    <property type="nucleotide sequence ID" value="NZ_JAYGHX010000002.1"/>
</dbReference>
<reference evidence="1 2" key="1">
    <citation type="submission" date="2023-12" db="EMBL/GenBank/DDBJ databases">
        <title>Baltic Sea Cyanobacteria.</title>
        <authorList>
            <person name="Delbaje E."/>
            <person name="Fewer D.P."/>
            <person name="Shishido T.K."/>
        </authorList>
    </citation>
    <scope>NUCLEOTIDE SEQUENCE [LARGE SCALE GENOMIC DNA]</scope>
    <source>
        <strain evidence="1 2">UHCC 0139</strain>
    </source>
</reference>
<keyword evidence="2" id="KW-1185">Reference proteome</keyword>
<accession>A0ABU5RRY1</accession>
<dbReference type="InterPro" id="IPR023203">
    <property type="entry name" value="TTHA0068_sf"/>
</dbReference>
<dbReference type="PANTHER" id="PTHR34796:SF1">
    <property type="entry name" value="EXPRESSED PROTEIN"/>
    <property type="match status" value="1"/>
</dbReference>
<comment type="caution">
    <text evidence="1">The sequence shown here is derived from an EMBL/GenBank/DDBJ whole genome shotgun (WGS) entry which is preliminary data.</text>
</comment>
<evidence type="ECO:0000313" key="2">
    <source>
        <dbReference type="Proteomes" id="UP001304461"/>
    </source>
</evidence>
<dbReference type="InterPro" id="IPR005500">
    <property type="entry name" value="DUF309"/>
</dbReference>
<dbReference type="SUPFAM" id="SSF140663">
    <property type="entry name" value="TTHA0068-like"/>
    <property type="match status" value="1"/>
</dbReference>
<name>A0ABU5RRY1_9CYAN</name>
<proteinExistence type="predicted"/>
<dbReference type="Gene3D" id="1.10.3450.10">
    <property type="entry name" value="TTHA0068-like"/>
    <property type="match status" value="1"/>
</dbReference>
<dbReference type="EMBL" id="JAYGHX010000002">
    <property type="protein sequence ID" value="MEA5390530.1"/>
    <property type="molecule type" value="Genomic_DNA"/>
</dbReference>
<dbReference type="Pfam" id="PF03745">
    <property type="entry name" value="DUF309"/>
    <property type="match status" value="1"/>
</dbReference>